<name>A0A6B8RQ75_9BACL</name>
<evidence type="ECO:0000313" key="2">
    <source>
        <dbReference type="Proteomes" id="UP000426246"/>
    </source>
</evidence>
<organism evidence="1 2">
    <name type="scientific">Paenibacillus psychroresistens</name>
    <dbReference type="NCBI Taxonomy" id="1778678"/>
    <lineage>
        <taxon>Bacteria</taxon>
        <taxon>Bacillati</taxon>
        <taxon>Bacillota</taxon>
        <taxon>Bacilli</taxon>
        <taxon>Bacillales</taxon>
        <taxon>Paenibacillaceae</taxon>
        <taxon>Paenibacillus</taxon>
    </lineage>
</organism>
<proteinExistence type="predicted"/>
<dbReference type="AlphaFoldDB" id="A0A6B8RQ75"/>
<sequence>MIKYEIVGSRLSEERIDIENEGQYMEEKTIKEIEGIIEQFGLLITQKSPLSTLKGSTHYHLKIGKQAGLLEVTYWPVKKRLWVEIHDNRRAEWNQAMISSFSEALAVCFSGSLEHIVN</sequence>
<keyword evidence="2" id="KW-1185">Reference proteome</keyword>
<reference evidence="2" key="1">
    <citation type="submission" date="2018-11" db="EMBL/GenBank/DDBJ databases">
        <title>Complete genome sequence of Paenibacillus sp. ML311-T8.</title>
        <authorList>
            <person name="Nam Y.-D."/>
            <person name="Kang J."/>
            <person name="Chung W.-H."/>
            <person name="Park Y.S."/>
        </authorList>
    </citation>
    <scope>NUCLEOTIDE SEQUENCE [LARGE SCALE GENOMIC DNA]</scope>
    <source>
        <strain evidence="2">ML311-T8</strain>
    </source>
</reference>
<dbReference type="KEGG" id="ppsc:EHS13_28455"/>
<dbReference type="OrthoDB" id="8452012at2"/>
<dbReference type="Proteomes" id="UP000426246">
    <property type="component" value="Chromosome"/>
</dbReference>
<accession>A0A6B8RQ75</accession>
<evidence type="ECO:0000313" key="1">
    <source>
        <dbReference type="EMBL" id="QGQ98531.1"/>
    </source>
</evidence>
<dbReference type="RefSeq" id="WP_155703639.1">
    <property type="nucleotide sequence ID" value="NZ_CP034235.1"/>
</dbReference>
<gene>
    <name evidence="1" type="ORF">EHS13_28455</name>
</gene>
<dbReference type="EMBL" id="CP034235">
    <property type="protein sequence ID" value="QGQ98531.1"/>
    <property type="molecule type" value="Genomic_DNA"/>
</dbReference>
<protein>
    <submittedName>
        <fullName evidence="1">Uncharacterized protein</fullName>
    </submittedName>
</protein>